<reference evidence="9" key="1">
    <citation type="submission" date="2021-07" db="EMBL/GenBank/DDBJ databases">
        <authorList>
            <person name="Branca A.L. A."/>
        </authorList>
    </citation>
    <scope>NUCLEOTIDE SEQUENCE</scope>
</reference>
<evidence type="ECO:0000256" key="5">
    <source>
        <dbReference type="ARBA" id="ARBA00023163"/>
    </source>
</evidence>
<feature type="domain" description="Zn(2)-C6 fungal-type" evidence="8">
    <location>
        <begin position="119"/>
        <end position="149"/>
    </location>
</feature>
<dbReference type="SMART" id="SM00066">
    <property type="entry name" value="GAL4"/>
    <property type="match status" value="1"/>
</dbReference>
<dbReference type="EMBL" id="CAJVOS010000012">
    <property type="protein sequence ID" value="CAG8003370.1"/>
    <property type="molecule type" value="Genomic_DNA"/>
</dbReference>
<keyword evidence="6" id="KW-0539">Nucleus</keyword>
<organism evidence="9 10">
    <name type="scientific">Penicillium olsonii</name>
    <dbReference type="NCBI Taxonomy" id="99116"/>
    <lineage>
        <taxon>Eukaryota</taxon>
        <taxon>Fungi</taxon>
        <taxon>Dikarya</taxon>
        <taxon>Ascomycota</taxon>
        <taxon>Pezizomycotina</taxon>
        <taxon>Eurotiomycetes</taxon>
        <taxon>Eurotiomycetidae</taxon>
        <taxon>Eurotiales</taxon>
        <taxon>Aspergillaceae</taxon>
        <taxon>Penicillium</taxon>
    </lineage>
</organism>
<feature type="region of interest" description="Disordered" evidence="7">
    <location>
        <begin position="160"/>
        <end position="205"/>
    </location>
</feature>
<proteinExistence type="predicted"/>
<dbReference type="InterPro" id="IPR036864">
    <property type="entry name" value="Zn2-C6_fun-type_DNA-bd_sf"/>
</dbReference>
<keyword evidence="10" id="KW-1185">Reference proteome</keyword>
<keyword evidence="1" id="KW-0479">Metal-binding</keyword>
<dbReference type="PROSITE" id="PS00463">
    <property type="entry name" value="ZN2_CY6_FUNGAL_1"/>
    <property type="match status" value="1"/>
</dbReference>
<comment type="caution">
    <text evidence="9">The sequence shown here is derived from an EMBL/GenBank/DDBJ whole genome shotgun (WGS) entry which is preliminary data.</text>
</comment>
<feature type="compositionally biased region" description="Polar residues" evidence="7">
    <location>
        <begin position="78"/>
        <end position="102"/>
    </location>
</feature>
<evidence type="ECO:0000256" key="1">
    <source>
        <dbReference type="ARBA" id="ARBA00022723"/>
    </source>
</evidence>
<sequence length="514" mass="57884">MKLDSPALSGYIIAASDAWHGTPNFPLVFGLGHLLRPASLPGICPCTHRPRHSVLGPAQGANEHMTKRGTPKPDARNSEISTAQTSWARSNMNDQTLRQSPATPAPSRTPEISSSRKKACRRCTKSKVRCDLAKPNCNRCIARGSICEYPISRVARQNVHRGSNGSLSSPSPRSQNLTEDTLPASTPAARPQHPSESHSSCQADRPLQTSLDLSRVTDIELVPMIAAGEIRDRWLRPYISASTGQEPKELNLHTIQYLTCVLKSYLRNLCTSVGPPFVHQLQFTQSPSPVLSYCCANIRTWIGKCPEYEIFIMKTIHDEMKKIETQETFQNDYEILCSFQAYLLYSMALHFYPLTNATEDALPPDCQFQTKMQELAFRSARAGLLSKAEESSTRPGWESWILTSCKRRTLITMYIFTNVYNSQMSLPNFVAEELRGVIAPESKVLWEAGDRIHWEKEYNDYLSKWPDGKLQISELWKSEETGTPARRERIERWLQSADEFGMMVFATCAHIHGC</sequence>
<dbReference type="CDD" id="cd00067">
    <property type="entry name" value="GAL4"/>
    <property type="match status" value="1"/>
</dbReference>
<keyword evidence="3" id="KW-0805">Transcription regulation</keyword>
<feature type="region of interest" description="Disordered" evidence="7">
    <location>
        <begin position="54"/>
        <end position="118"/>
    </location>
</feature>
<keyword evidence="5" id="KW-0804">Transcription</keyword>
<dbReference type="PANTHER" id="PTHR47660">
    <property type="entry name" value="TRANSCRIPTION FACTOR WITH C2H2 AND ZN(2)-CYS(6) DNA BINDING DOMAIN (EUROFUNG)-RELATED-RELATED"/>
    <property type="match status" value="1"/>
</dbReference>
<evidence type="ECO:0000256" key="3">
    <source>
        <dbReference type="ARBA" id="ARBA00023015"/>
    </source>
</evidence>
<dbReference type="SUPFAM" id="SSF57701">
    <property type="entry name" value="Zn2/Cys6 DNA-binding domain"/>
    <property type="match status" value="1"/>
</dbReference>
<evidence type="ECO:0000256" key="4">
    <source>
        <dbReference type="ARBA" id="ARBA00023125"/>
    </source>
</evidence>
<dbReference type="PANTHER" id="PTHR47660:SF3">
    <property type="entry name" value="FINGER DOMAIN PROTEIN, PUTATIVE (AFU_ORTHOLOGUE AFUA_4G03310)-RELATED"/>
    <property type="match status" value="1"/>
</dbReference>
<evidence type="ECO:0000256" key="7">
    <source>
        <dbReference type="SAM" id="MobiDB-lite"/>
    </source>
</evidence>
<dbReference type="GO" id="GO:0000981">
    <property type="term" value="F:DNA-binding transcription factor activity, RNA polymerase II-specific"/>
    <property type="evidence" value="ECO:0007669"/>
    <property type="project" value="InterPro"/>
</dbReference>
<dbReference type="GO" id="GO:0008270">
    <property type="term" value="F:zinc ion binding"/>
    <property type="evidence" value="ECO:0007669"/>
    <property type="project" value="InterPro"/>
</dbReference>
<dbReference type="AlphaFoldDB" id="A0A9W4HG12"/>
<evidence type="ECO:0000256" key="6">
    <source>
        <dbReference type="ARBA" id="ARBA00023242"/>
    </source>
</evidence>
<dbReference type="PRINTS" id="PR00755">
    <property type="entry name" value="AFLATOXINBRP"/>
</dbReference>
<dbReference type="PROSITE" id="PS50048">
    <property type="entry name" value="ZN2_CY6_FUNGAL_2"/>
    <property type="match status" value="1"/>
</dbReference>
<protein>
    <recommendedName>
        <fullName evidence="8">Zn(2)-C6 fungal-type domain-containing protein</fullName>
    </recommendedName>
</protein>
<evidence type="ECO:0000259" key="8">
    <source>
        <dbReference type="PROSITE" id="PS50048"/>
    </source>
</evidence>
<dbReference type="GO" id="GO:0003677">
    <property type="term" value="F:DNA binding"/>
    <property type="evidence" value="ECO:0007669"/>
    <property type="project" value="UniProtKB-KW"/>
</dbReference>
<evidence type="ECO:0000313" key="10">
    <source>
        <dbReference type="Proteomes" id="UP001153618"/>
    </source>
</evidence>
<evidence type="ECO:0000313" key="9">
    <source>
        <dbReference type="EMBL" id="CAG8003370.1"/>
    </source>
</evidence>
<keyword evidence="2" id="KW-0862">Zinc</keyword>
<dbReference type="Pfam" id="PF00172">
    <property type="entry name" value="Zn_clus"/>
    <property type="match status" value="1"/>
</dbReference>
<dbReference type="Proteomes" id="UP001153618">
    <property type="component" value="Unassembled WGS sequence"/>
</dbReference>
<keyword evidence="4" id="KW-0238">DNA-binding</keyword>
<dbReference type="InterPro" id="IPR001138">
    <property type="entry name" value="Zn2Cys6_DnaBD"/>
</dbReference>
<evidence type="ECO:0000256" key="2">
    <source>
        <dbReference type="ARBA" id="ARBA00022833"/>
    </source>
</evidence>
<feature type="compositionally biased region" description="Low complexity" evidence="7">
    <location>
        <begin position="161"/>
        <end position="177"/>
    </location>
</feature>
<accession>A0A9W4HG12</accession>
<gene>
    <name evidence="9" type="ORF">POLS_LOCUS1921</name>
</gene>
<name>A0A9W4HG12_PENOL</name>
<dbReference type="Gene3D" id="4.10.240.10">
    <property type="entry name" value="Zn(2)-C6 fungal-type DNA-binding domain"/>
    <property type="match status" value="1"/>
</dbReference>
<dbReference type="OrthoDB" id="2441642at2759"/>